<organism evidence="3 4">
    <name type="scientific">Candidatus Rhabdochlamydia porcellionis</name>
    <dbReference type="NCBI Taxonomy" id="225148"/>
    <lineage>
        <taxon>Bacteria</taxon>
        <taxon>Pseudomonadati</taxon>
        <taxon>Chlamydiota</taxon>
        <taxon>Chlamydiia</taxon>
        <taxon>Parachlamydiales</taxon>
        <taxon>Candidatus Rhabdochlamydiaceae</taxon>
        <taxon>Candidatus Rhabdochlamydia</taxon>
    </lineage>
</organism>
<accession>A0ABX8Z5T6</accession>
<dbReference type="Proteomes" id="UP000822862">
    <property type="component" value="Chromosome"/>
</dbReference>
<evidence type="ECO:0000256" key="2">
    <source>
        <dbReference type="SAM" id="Phobius"/>
    </source>
</evidence>
<evidence type="ECO:0000313" key="3">
    <source>
        <dbReference type="EMBL" id="QZA59392.1"/>
    </source>
</evidence>
<keyword evidence="2" id="KW-0472">Membrane</keyword>
<evidence type="ECO:0000313" key="4">
    <source>
        <dbReference type="Proteomes" id="UP000822862"/>
    </source>
</evidence>
<reference evidence="3 4" key="2">
    <citation type="submission" date="2021-05" db="EMBL/GenBank/DDBJ databases">
        <title>Ecology and evolution of chlamydial symbionts of arthropods.</title>
        <authorList>
            <person name="Halter T."/>
            <person name="Sixt B.S."/>
            <person name="Toenshoff E.R."/>
            <person name="Koestlbacher S."/>
            <person name="Schulz F."/>
            <person name="Kostanjsek R."/>
            <person name="Collingro A."/>
            <person name="Hendrickx F."/>
            <person name="Horn M."/>
        </authorList>
    </citation>
    <scope>NUCLEOTIDE SEQUENCE [LARGE SCALE GENOMIC DNA]</scope>
    <source>
        <strain evidence="3 4">15C</strain>
    </source>
</reference>
<dbReference type="EMBL" id="CP075585">
    <property type="protein sequence ID" value="QZA59392.1"/>
    <property type="molecule type" value="Genomic_DNA"/>
</dbReference>
<reference evidence="3 4" key="1">
    <citation type="submission" date="2020-01" db="EMBL/GenBank/DDBJ databases">
        <authorList>
            <person name="Sixt B."/>
            <person name="Schulz F."/>
            <person name="Kostanjsek R."/>
            <person name="Koestlbacher S."/>
            <person name="Collingro A."/>
            <person name="Toenshoff E."/>
            <person name="Horn M."/>
        </authorList>
    </citation>
    <scope>NUCLEOTIDE SEQUENCE [LARGE SCALE GENOMIC DNA]</scope>
    <source>
        <strain evidence="3 4">15C</strain>
    </source>
</reference>
<protein>
    <submittedName>
        <fullName evidence="3">Uncharacterized protein</fullName>
    </submittedName>
</protein>
<dbReference type="RefSeq" id="WP_194845107.1">
    <property type="nucleotide sequence ID" value="NZ_CP075585.1"/>
</dbReference>
<keyword evidence="1" id="KW-0175">Coiled coil</keyword>
<feature type="transmembrane region" description="Helical" evidence="2">
    <location>
        <begin position="256"/>
        <end position="279"/>
    </location>
</feature>
<proteinExistence type="predicted"/>
<sequence length="399" mass="43856">MSDIINSTSQSIPDSFKEQNIAQEEIKQSLIISENLKKPEQLKKQPLPNFKIKPMIPPDMPLNKQNLEEIEKELSILESLSPKQRSKFSDQLMQKEFMFIDPLIEQKFSQLASISPKELKPLIKQLKENISQLKKTANKLKELDPKKADLILNTLQEISNIETEYTSLKQQKKLINQLEKQTASLMENQQLEPKIGNVLLLFLAFAKSQMDQNDKTMLAGIEQTKVKTAQLEINAEAIKNQANQSVQGRHMSAASAAILTIAVFGLCFLALTGIGALAGMGLLSGTLAIGGGLMGSSSLAAGITSGLITGLSAGSICIAAYKNPELPSLEWMTELGPEDKKLMLSQNLINFFNTQTQKINSQLGATEKMFVENTSDRSAQLGQQSGQAITEFGQMMKAG</sequence>
<keyword evidence="2" id="KW-0812">Transmembrane</keyword>
<name>A0ABX8Z5T6_9BACT</name>
<gene>
    <name evidence="3" type="ORF">RHAB15C_0001278</name>
</gene>
<feature type="transmembrane region" description="Helical" evidence="2">
    <location>
        <begin position="299"/>
        <end position="321"/>
    </location>
</feature>
<keyword evidence="2" id="KW-1133">Transmembrane helix</keyword>
<keyword evidence="4" id="KW-1185">Reference proteome</keyword>
<evidence type="ECO:0000256" key="1">
    <source>
        <dbReference type="SAM" id="Coils"/>
    </source>
</evidence>
<feature type="coiled-coil region" evidence="1">
    <location>
        <begin position="123"/>
        <end position="188"/>
    </location>
</feature>